<gene>
    <name evidence="2" type="ORF">A3Q56_07729</name>
</gene>
<reference evidence="2 3" key="1">
    <citation type="submission" date="2016-04" db="EMBL/GenBank/DDBJ databases">
        <title>The genome of Intoshia linei affirms orthonectids as highly simplified spiralians.</title>
        <authorList>
            <person name="Mikhailov K.V."/>
            <person name="Slusarev G.S."/>
            <person name="Nikitin M.A."/>
            <person name="Logacheva M.D."/>
            <person name="Penin A."/>
            <person name="Aleoshin V."/>
            <person name="Panchin Y.V."/>
        </authorList>
    </citation>
    <scope>NUCLEOTIDE SEQUENCE [LARGE SCALE GENOMIC DNA]</scope>
    <source>
        <strain evidence="2">Intl2013</strain>
        <tissue evidence="2">Whole animal</tissue>
    </source>
</reference>
<comment type="caution">
    <text evidence="2">The sequence shown here is derived from an EMBL/GenBank/DDBJ whole genome shotgun (WGS) entry which is preliminary data.</text>
</comment>
<dbReference type="AlphaFoldDB" id="A0A177AR90"/>
<evidence type="ECO:0000313" key="3">
    <source>
        <dbReference type="Proteomes" id="UP000078046"/>
    </source>
</evidence>
<evidence type="ECO:0000256" key="1">
    <source>
        <dbReference type="SAM" id="MobiDB-lite"/>
    </source>
</evidence>
<feature type="compositionally biased region" description="Basic and acidic residues" evidence="1">
    <location>
        <begin position="819"/>
        <end position="830"/>
    </location>
</feature>
<protein>
    <submittedName>
        <fullName evidence="2">Uncharacterized protein</fullName>
    </submittedName>
</protein>
<proteinExistence type="predicted"/>
<feature type="compositionally biased region" description="Low complexity" evidence="1">
    <location>
        <begin position="733"/>
        <end position="755"/>
    </location>
</feature>
<name>A0A177AR90_9BILA</name>
<feature type="compositionally biased region" description="Basic and acidic residues" evidence="1">
    <location>
        <begin position="787"/>
        <end position="800"/>
    </location>
</feature>
<dbReference type="EMBL" id="LWCA01001774">
    <property type="protein sequence ID" value="OAF64526.1"/>
    <property type="molecule type" value="Genomic_DNA"/>
</dbReference>
<evidence type="ECO:0000313" key="2">
    <source>
        <dbReference type="EMBL" id="OAF64526.1"/>
    </source>
</evidence>
<feature type="compositionally biased region" description="Low complexity" evidence="1">
    <location>
        <begin position="802"/>
        <end position="814"/>
    </location>
</feature>
<dbReference type="Proteomes" id="UP000078046">
    <property type="component" value="Unassembled WGS sequence"/>
</dbReference>
<feature type="region of interest" description="Disordered" evidence="1">
    <location>
        <begin position="733"/>
        <end position="859"/>
    </location>
</feature>
<feature type="compositionally biased region" description="Polar residues" evidence="1">
    <location>
        <begin position="756"/>
        <end position="768"/>
    </location>
</feature>
<organism evidence="2 3">
    <name type="scientific">Intoshia linei</name>
    <dbReference type="NCBI Taxonomy" id="1819745"/>
    <lineage>
        <taxon>Eukaryota</taxon>
        <taxon>Metazoa</taxon>
        <taxon>Spiralia</taxon>
        <taxon>Lophotrochozoa</taxon>
        <taxon>Mesozoa</taxon>
        <taxon>Orthonectida</taxon>
        <taxon>Rhopaluridae</taxon>
        <taxon>Intoshia</taxon>
    </lineage>
</organism>
<keyword evidence="3" id="KW-1185">Reference proteome</keyword>
<accession>A0A177AR90</accession>
<sequence>MIDELKIILNDLNLKQYSYISQILNVNNLSDFFESILLKRNDDKIIFNNIVELIISITKCLLTNNVHIDNFENVLEAVCTGEIRHVVNLDVFNVHLFSDFTNHFINLFNNAIQSYKCSVNCTGQFGNYLNNYLLNPNSRIFIFYRYPQKHDLSINHLVDKIIPIKLYKLKDTEAFKFLKNLENWDILFESCVHAEICNKFLEESNLNFLYKGNVDLVLYPKLKIDSFIKTKVTITSVIDESLMWVQSDLNYRQKNEKISDTLKFNIEWFKPVASNLLYLNEGKVYGHIPLHGTANIVILLYYRSDLTTFIDIVTGRQIRVELENLYYLKERVINNLEITPAIMIRLSKAEPFIKNQYLINDLVEIIYNLYANHPSVITDKIVYFLLMPIVWTKTKNINHLMQIFKSILHYKKSTHVNVDIIINKIMELMLGLIESFIIIQEVVPNVYLQFLFNLQRGINPDKYSSCLKKCVERINVRELCQNFKDETVIKNFTNLVRDILSVKICHQEYDITQYNEKCRVTNLRIFDNGTFIQDDGHYCIQNMPNRNEAVDFMYVTENNNKLKNYTSSNLLEVCGYQCMEFKNTRTQLDDKITIRFDGKKESYCFQNSSFPVDVRYLNNDKVCMNGVTKKFDNMNMNFEDYKNSNILTNNDNRELTFYERFHPCQPDHVGNFHQTITVNRDSYERQNKKFCQGNTKNNIGITHQSRAIEKENSYQRSNVNNNYRLKNNRNIQQNFQNNSPQNNNYNRGNRDNVPNRNSQQKFGNNSPQNDNYNRENRNNVYNRNSQHKFENNNRQYDHSIRGNRNNVYNHNNRNSQQKLKNDYSNKENRNNKNSHPKFENNNYNSHEKNESLQNGNNYKQKFDNEKYRNNTRTYSSKQKRFERIDISKDVCLFENKQFQLDEVVDFSNAGICLFLNKKTIFDYNIAEIQKHLCALLNTGGGRLYFGFEHCDDNTAIAKGVSLKKEFRDAIRVQIDRFYSGIYPKPMPNSINLFIYDIIVHNSRVFQGMVIIEILILDNGYKGKFKVNDVIYNVINNKVVFDQ</sequence>